<dbReference type="PANTHER" id="PTHR21485:SF3">
    <property type="entry name" value="N-ACYLNEURAMINATE CYTIDYLYLTRANSFERASE"/>
    <property type="match status" value="1"/>
</dbReference>
<dbReference type="GO" id="GO:0016787">
    <property type="term" value="F:hydrolase activity"/>
    <property type="evidence" value="ECO:0007669"/>
    <property type="project" value="UniProtKB-KW"/>
</dbReference>
<dbReference type="InterPro" id="IPR050793">
    <property type="entry name" value="CMP-NeuNAc_synthase"/>
</dbReference>
<evidence type="ECO:0000313" key="8">
    <source>
        <dbReference type="EMBL" id="MBE4747436.1"/>
    </source>
</evidence>
<dbReference type="Pfam" id="PF08282">
    <property type="entry name" value="Hydrolase_3"/>
    <property type="match status" value="1"/>
</dbReference>
<dbReference type="Proteomes" id="UP001516472">
    <property type="component" value="Unassembled WGS sequence"/>
</dbReference>
<dbReference type="SFLD" id="SFLDG01136">
    <property type="entry name" value="C1.6:_Phosphoserine_Phosphatas"/>
    <property type="match status" value="1"/>
</dbReference>
<organism evidence="8 9">
    <name type="scientific">Corallococcus soli</name>
    <dbReference type="NCBI Taxonomy" id="2710757"/>
    <lineage>
        <taxon>Bacteria</taxon>
        <taxon>Pseudomonadati</taxon>
        <taxon>Myxococcota</taxon>
        <taxon>Myxococcia</taxon>
        <taxon>Myxococcales</taxon>
        <taxon>Cystobacterineae</taxon>
        <taxon>Myxococcaceae</taxon>
        <taxon>Corallococcus</taxon>
    </lineage>
</organism>
<name>A0ABR9PHN5_9BACT</name>
<reference evidence="8 9" key="1">
    <citation type="submission" date="2020-02" db="EMBL/GenBank/DDBJ databases">
        <authorList>
            <person name="Babadi Z.K."/>
            <person name="Risdian C."/>
            <person name="Ebrahimipour G.H."/>
            <person name="Wink J."/>
        </authorList>
    </citation>
    <scope>NUCLEOTIDE SEQUENCE [LARGE SCALE GENOMIC DNA]</scope>
    <source>
        <strain evidence="8 9">ZKHCc1 1396</strain>
    </source>
</reference>
<protein>
    <submittedName>
        <fullName evidence="8">HAD hydrolase family protein</fullName>
    </submittedName>
</protein>
<dbReference type="InterPro" id="IPR036412">
    <property type="entry name" value="HAD-like_sf"/>
</dbReference>
<dbReference type="Gene3D" id="3.40.50.1000">
    <property type="entry name" value="HAD superfamily/HAD-like"/>
    <property type="match status" value="1"/>
</dbReference>
<dbReference type="EMBL" id="JAAIYO010000001">
    <property type="protein sequence ID" value="MBE4747436.1"/>
    <property type="molecule type" value="Genomic_DNA"/>
</dbReference>
<sequence length="198" mass="21269">MDAKGEEAMQTEAPSKPGREELTSRASRVRLLVFDVDGVLTDGGLYYGDGGEVMKRFNVKDGHALVMARLVGLPAAILTARTSRIVEARGRELGLAAVFQGRKEKGPALEELLAQLQVPPEACAYMGDDLNDLDPMSLAGLSACPADAVPEVRQEAHFVTQNVGGHGAARELVELCLRASGLWDDAVGLMRRADKRSR</sequence>
<keyword evidence="9" id="KW-1185">Reference proteome</keyword>
<evidence type="ECO:0000256" key="1">
    <source>
        <dbReference type="ARBA" id="ARBA00001946"/>
    </source>
</evidence>
<dbReference type="SFLD" id="SFLDS00003">
    <property type="entry name" value="Haloacid_Dehalogenase"/>
    <property type="match status" value="1"/>
</dbReference>
<evidence type="ECO:0000256" key="4">
    <source>
        <dbReference type="ARBA" id="ARBA00022723"/>
    </source>
</evidence>
<dbReference type="SUPFAM" id="SSF56784">
    <property type="entry name" value="HAD-like"/>
    <property type="match status" value="1"/>
</dbReference>
<comment type="subunit">
    <text evidence="3">Homotetramer.</text>
</comment>
<evidence type="ECO:0000256" key="5">
    <source>
        <dbReference type="ARBA" id="ARBA00022801"/>
    </source>
</evidence>
<comment type="similarity">
    <text evidence="2">Belongs to the KdsC family.</text>
</comment>
<proteinExistence type="inferred from homology"/>
<feature type="region of interest" description="Disordered" evidence="7">
    <location>
        <begin position="1"/>
        <end position="23"/>
    </location>
</feature>
<dbReference type="PANTHER" id="PTHR21485">
    <property type="entry name" value="HAD SUPERFAMILY MEMBERS CMAS AND KDSC"/>
    <property type="match status" value="1"/>
</dbReference>
<evidence type="ECO:0000256" key="3">
    <source>
        <dbReference type="ARBA" id="ARBA00011881"/>
    </source>
</evidence>
<comment type="caution">
    <text evidence="8">The sequence shown here is derived from an EMBL/GenBank/DDBJ whole genome shotgun (WGS) entry which is preliminary data.</text>
</comment>
<dbReference type="PIRSF" id="PIRSF006118">
    <property type="entry name" value="KDO8-P_Ptase"/>
    <property type="match status" value="1"/>
</dbReference>
<gene>
    <name evidence="8" type="ORF">G4177_04485</name>
</gene>
<accession>A0ABR9PHN5</accession>
<dbReference type="InterPro" id="IPR023214">
    <property type="entry name" value="HAD_sf"/>
</dbReference>
<evidence type="ECO:0000256" key="6">
    <source>
        <dbReference type="ARBA" id="ARBA00022842"/>
    </source>
</evidence>
<keyword evidence="5 8" id="KW-0378">Hydrolase</keyword>
<evidence type="ECO:0000256" key="2">
    <source>
        <dbReference type="ARBA" id="ARBA00005893"/>
    </source>
</evidence>
<dbReference type="NCBIfam" id="TIGR01670">
    <property type="entry name" value="KdsC-phosphatas"/>
    <property type="match status" value="1"/>
</dbReference>
<dbReference type="SFLD" id="SFLDG01138">
    <property type="entry name" value="C1.6.2:_Deoxy-d-mannose-octulo"/>
    <property type="match status" value="1"/>
</dbReference>
<keyword evidence="6" id="KW-0460">Magnesium</keyword>
<evidence type="ECO:0000256" key="7">
    <source>
        <dbReference type="SAM" id="MobiDB-lite"/>
    </source>
</evidence>
<keyword evidence="4" id="KW-0479">Metal-binding</keyword>
<dbReference type="InterPro" id="IPR010023">
    <property type="entry name" value="KdsC_fam"/>
</dbReference>
<comment type="cofactor">
    <cofactor evidence="1">
        <name>Mg(2+)</name>
        <dbReference type="ChEBI" id="CHEBI:18420"/>
    </cofactor>
</comment>
<evidence type="ECO:0000313" key="9">
    <source>
        <dbReference type="Proteomes" id="UP001516472"/>
    </source>
</evidence>